<gene>
    <name evidence="3" type="ORF">SAMN05660657_03210</name>
</gene>
<dbReference type="Proteomes" id="UP000199546">
    <property type="component" value="Unassembled WGS sequence"/>
</dbReference>
<accession>A0A1I7B0M8</accession>
<keyword evidence="2" id="KW-0472">Membrane</keyword>
<feature type="region of interest" description="Disordered" evidence="1">
    <location>
        <begin position="14"/>
        <end position="38"/>
    </location>
</feature>
<proteinExistence type="predicted"/>
<protein>
    <submittedName>
        <fullName evidence="3">Uncharacterized protein</fullName>
    </submittedName>
</protein>
<keyword evidence="2" id="KW-0812">Transmembrane</keyword>
<evidence type="ECO:0000256" key="2">
    <source>
        <dbReference type="SAM" id="Phobius"/>
    </source>
</evidence>
<evidence type="ECO:0000313" key="4">
    <source>
        <dbReference type="Proteomes" id="UP000199546"/>
    </source>
</evidence>
<keyword evidence="2" id="KW-1133">Transmembrane helix</keyword>
<dbReference type="EMBL" id="FPBA01000011">
    <property type="protein sequence ID" value="SFT80692.1"/>
    <property type="molecule type" value="Genomic_DNA"/>
</dbReference>
<evidence type="ECO:0000313" key="3">
    <source>
        <dbReference type="EMBL" id="SFT80692.1"/>
    </source>
</evidence>
<sequence length="385" mass="42176">MHRVHIITAHLAPDQESVSSNSERDYVTASSNSPEGSEVPKPVITGLWVTLGILLIALVVIAATLLVRMQFFSNAAPTNQQINSIWAFLGVALGAVVTLIGALLTDQHNRRTTALAREAAHRQQLDKEHEHNLATQAEKRLALDTVAKLLELLTDDSGQYAPKARVGGAIATMMELHGGSVAIRILGDLWATDKVEVATAVWLLEQVLEDEDLSASQASDVTTLLALNATKLFPTEGDEHQDWNAWPKILHGPWPPHLTKQAKHNLLMAAVYALMGRNLQYWKEKANVLPVQTLYVALEDSHTAWSASQILITLSNVGVLQDLPAVGMSAFDRSRVRSRAAEGAPALWWSRLLHQLEQWAQGQQHRTAVRSDDIAAITNHLGGRP</sequence>
<organism evidence="3 4">
    <name type="scientific">Geodermatophilus amargosae</name>
    <dbReference type="NCBI Taxonomy" id="1296565"/>
    <lineage>
        <taxon>Bacteria</taxon>
        <taxon>Bacillati</taxon>
        <taxon>Actinomycetota</taxon>
        <taxon>Actinomycetes</taxon>
        <taxon>Geodermatophilales</taxon>
        <taxon>Geodermatophilaceae</taxon>
        <taxon>Geodermatophilus</taxon>
    </lineage>
</organism>
<dbReference type="AlphaFoldDB" id="A0A1I7B0M8"/>
<evidence type="ECO:0000256" key="1">
    <source>
        <dbReference type="SAM" id="MobiDB-lite"/>
    </source>
</evidence>
<keyword evidence="4" id="KW-1185">Reference proteome</keyword>
<name>A0A1I7B0M8_9ACTN</name>
<feature type="transmembrane region" description="Helical" evidence="2">
    <location>
        <begin position="43"/>
        <end position="65"/>
    </location>
</feature>
<reference evidence="4" key="1">
    <citation type="submission" date="2016-10" db="EMBL/GenBank/DDBJ databases">
        <authorList>
            <person name="Varghese N."/>
            <person name="Submissions S."/>
        </authorList>
    </citation>
    <scope>NUCLEOTIDE SEQUENCE [LARGE SCALE GENOMIC DNA]</scope>
    <source>
        <strain evidence="4">DSM 46136</strain>
    </source>
</reference>
<feature type="transmembrane region" description="Helical" evidence="2">
    <location>
        <begin position="85"/>
        <end position="104"/>
    </location>
</feature>